<dbReference type="CDD" id="cd01428">
    <property type="entry name" value="ADK"/>
    <property type="match status" value="1"/>
</dbReference>
<evidence type="ECO:0000313" key="8">
    <source>
        <dbReference type="EMBL" id="OGZ54804.1"/>
    </source>
</evidence>
<dbReference type="STRING" id="1802128.A3H64_00695"/>
<dbReference type="GO" id="GO:0005737">
    <property type="term" value="C:cytoplasm"/>
    <property type="evidence" value="ECO:0007669"/>
    <property type="project" value="UniProtKB-SubCell"/>
</dbReference>
<evidence type="ECO:0000256" key="7">
    <source>
        <dbReference type="RuleBase" id="RU003331"/>
    </source>
</evidence>
<comment type="caution">
    <text evidence="5">Lacks conserved residue(s) required for the propagation of feature annotation.</text>
</comment>
<dbReference type="UniPathway" id="UPA00588">
    <property type="reaction ID" value="UER00649"/>
</dbReference>
<keyword evidence="4 5" id="KW-0418">Kinase</keyword>
<feature type="binding site" evidence="5">
    <location>
        <position position="150"/>
    </location>
    <ligand>
        <name>AMP</name>
        <dbReference type="ChEBI" id="CHEBI:456215"/>
    </ligand>
</feature>
<comment type="catalytic activity">
    <reaction evidence="5 7">
        <text>AMP + ATP = 2 ADP</text>
        <dbReference type="Rhea" id="RHEA:12973"/>
        <dbReference type="ChEBI" id="CHEBI:30616"/>
        <dbReference type="ChEBI" id="CHEBI:456215"/>
        <dbReference type="ChEBI" id="CHEBI:456216"/>
        <dbReference type="EC" id="2.7.4.3"/>
    </reaction>
</comment>
<dbReference type="GO" id="GO:0005524">
    <property type="term" value="F:ATP binding"/>
    <property type="evidence" value="ECO:0007669"/>
    <property type="project" value="UniProtKB-UniRule"/>
</dbReference>
<proteinExistence type="inferred from homology"/>
<dbReference type="Gene3D" id="3.40.50.300">
    <property type="entry name" value="P-loop containing nucleotide triphosphate hydrolases"/>
    <property type="match status" value="1"/>
</dbReference>
<feature type="binding site" evidence="5">
    <location>
        <position position="139"/>
    </location>
    <ligand>
        <name>AMP</name>
        <dbReference type="ChEBI" id="CHEBI:456215"/>
    </ligand>
</feature>
<evidence type="ECO:0000313" key="9">
    <source>
        <dbReference type="Proteomes" id="UP000178186"/>
    </source>
</evidence>
<sequence>MEKPLNIIFLGLSGSGKGTQVQLLADVMRAHNPVHVVSTGDLFRRLQEFTTDVGKRVKRILQEGGLPFDDLATTLWMHEIAFRVHEHEGIIFDGAPRRLDEAKNIDRFLEFLERKEYTKVAYLSVTPEEITKRLLQRGRADDNITAIEGRIDYFQKSVLPVLDYYREQGRLIEISGEQPVEKVHADIVKALGL</sequence>
<organism evidence="8 9">
    <name type="scientific">Candidatus Ryanbacteria bacterium RIFCSPLOWO2_02_FULL_45_11c</name>
    <dbReference type="NCBI Taxonomy" id="1802128"/>
    <lineage>
        <taxon>Bacteria</taxon>
        <taxon>Candidatus Ryaniibacteriota</taxon>
    </lineage>
</organism>
<reference evidence="8 9" key="1">
    <citation type="journal article" date="2016" name="Nat. Commun.">
        <title>Thousands of microbial genomes shed light on interconnected biogeochemical processes in an aquifer system.</title>
        <authorList>
            <person name="Anantharaman K."/>
            <person name="Brown C.T."/>
            <person name="Hug L.A."/>
            <person name="Sharon I."/>
            <person name="Castelle C.J."/>
            <person name="Probst A.J."/>
            <person name="Thomas B.C."/>
            <person name="Singh A."/>
            <person name="Wilkins M.J."/>
            <person name="Karaoz U."/>
            <person name="Brodie E.L."/>
            <person name="Williams K.H."/>
            <person name="Hubbard S.S."/>
            <person name="Banfield J.F."/>
        </authorList>
    </citation>
    <scope>NUCLEOTIDE SEQUENCE [LARGE SCALE GENOMIC DNA]</scope>
</reference>
<dbReference type="EC" id="2.7.4.3" evidence="5 7"/>
<dbReference type="HAMAP" id="MF_00235">
    <property type="entry name" value="Adenylate_kinase_Adk"/>
    <property type="match status" value="1"/>
</dbReference>
<feature type="binding site" evidence="5">
    <location>
        <position position="39"/>
    </location>
    <ligand>
        <name>AMP</name>
        <dbReference type="ChEBI" id="CHEBI:456215"/>
    </ligand>
</feature>
<comment type="subunit">
    <text evidence="5 7">Monomer.</text>
</comment>
<protein>
    <recommendedName>
        <fullName evidence="5 7">Adenylate kinase</fullName>
        <shortName evidence="5">AK</shortName>
        <ecNumber evidence="5 7">2.7.4.3</ecNumber>
    </recommendedName>
    <alternativeName>
        <fullName evidence="5">ATP-AMP transphosphorylase</fullName>
    </alternativeName>
    <alternativeName>
        <fullName evidence="5">ATP:AMP phosphotransferase</fullName>
    </alternativeName>
    <alternativeName>
        <fullName evidence="5">Adenylate monophosphate kinase</fullName>
    </alternativeName>
</protein>
<evidence type="ECO:0000256" key="1">
    <source>
        <dbReference type="ARBA" id="ARBA00022679"/>
    </source>
</evidence>
<keyword evidence="5" id="KW-0963">Cytoplasm</keyword>
<evidence type="ECO:0000256" key="6">
    <source>
        <dbReference type="RuleBase" id="RU003330"/>
    </source>
</evidence>
<feature type="binding site" evidence="5">
    <location>
        <position position="137"/>
    </location>
    <ligand>
        <name>ATP</name>
        <dbReference type="ChEBI" id="CHEBI:30616"/>
    </ligand>
</feature>
<evidence type="ECO:0000256" key="3">
    <source>
        <dbReference type="ARBA" id="ARBA00022741"/>
    </source>
</evidence>
<gene>
    <name evidence="5" type="primary">adk</name>
    <name evidence="8" type="ORF">A3H64_00695</name>
</gene>
<comment type="similarity">
    <text evidence="5 6">Belongs to the adenylate kinase family.</text>
</comment>
<dbReference type="InterPro" id="IPR027417">
    <property type="entry name" value="P-loop_NTPase"/>
</dbReference>
<dbReference type="SUPFAM" id="SSF52540">
    <property type="entry name" value="P-loop containing nucleoside triphosphate hydrolases"/>
    <property type="match status" value="1"/>
</dbReference>
<name>A0A1G2GX70_9BACT</name>
<comment type="pathway">
    <text evidence="5">Purine metabolism; AMP biosynthesis via salvage pathway; AMP from ADP: step 1/1.</text>
</comment>
<feature type="binding site" evidence="5">
    <location>
        <position position="178"/>
    </location>
    <ligand>
        <name>ATP</name>
        <dbReference type="ChEBI" id="CHEBI:30616"/>
    </ligand>
</feature>
<keyword evidence="3 5" id="KW-0547">Nucleotide-binding</keyword>
<evidence type="ECO:0000256" key="5">
    <source>
        <dbReference type="HAMAP-Rule" id="MF_00235"/>
    </source>
</evidence>
<comment type="domain">
    <text evidence="5">Consists of three domains, a large central CORE domain and two small peripheral domains, NMPbind and LID, which undergo movements during catalysis. The LID domain closes over the site of phosphoryl transfer upon ATP binding. Assembling and dissambling the active center during each catalytic cycle provides an effective means to prevent ATP hydrolysis.</text>
</comment>
<accession>A0A1G2GX70</accession>
<dbReference type="PANTHER" id="PTHR23359">
    <property type="entry name" value="NUCLEOTIDE KINASE"/>
    <property type="match status" value="1"/>
</dbReference>
<dbReference type="Pfam" id="PF00406">
    <property type="entry name" value="ADK"/>
    <property type="match status" value="1"/>
</dbReference>
<dbReference type="PRINTS" id="PR00094">
    <property type="entry name" value="ADENYLTKNASE"/>
</dbReference>
<keyword evidence="2 5" id="KW-0545">Nucleotide biosynthesis</keyword>
<keyword evidence="1 5" id="KW-0808">Transferase</keyword>
<feature type="region of interest" description="NMP" evidence="5">
    <location>
        <begin position="38"/>
        <end position="67"/>
    </location>
</feature>
<feature type="binding site" evidence="5">
    <location>
        <begin position="14"/>
        <end position="19"/>
    </location>
    <ligand>
        <name>ATP</name>
        <dbReference type="ChEBI" id="CHEBI:30616"/>
    </ligand>
</feature>
<feature type="binding site" evidence="5">
    <location>
        <position position="44"/>
    </location>
    <ligand>
        <name>AMP</name>
        <dbReference type="ChEBI" id="CHEBI:456215"/>
    </ligand>
</feature>
<comment type="caution">
    <text evidence="8">The sequence shown here is derived from an EMBL/GenBank/DDBJ whole genome shotgun (WGS) entry which is preliminary data.</text>
</comment>
<keyword evidence="5 7" id="KW-0067">ATP-binding</keyword>
<dbReference type="InterPro" id="IPR000850">
    <property type="entry name" value="Adenylat/UMP-CMP_kin"/>
</dbReference>
<dbReference type="GO" id="GO:0044209">
    <property type="term" value="P:AMP salvage"/>
    <property type="evidence" value="ECO:0007669"/>
    <property type="project" value="UniProtKB-UniRule"/>
</dbReference>
<evidence type="ECO:0000256" key="2">
    <source>
        <dbReference type="ARBA" id="ARBA00022727"/>
    </source>
</evidence>
<evidence type="ECO:0000256" key="4">
    <source>
        <dbReference type="ARBA" id="ARBA00022777"/>
    </source>
</evidence>
<dbReference type="GO" id="GO:0004017">
    <property type="term" value="F:AMP kinase activity"/>
    <property type="evidence" value="ECO:0007669"/>
    <property type="project" value="UniProtKB-UniRule"/>
</dbReference>
<comment type="function">
    <text evidence="5">Catalyzes the reversible transfer of the terminal phosphate group between ATP and AMP. Plays an important role in cellular energy homeostasis and in adenine nucleotide metabolism.</text>
</comment>
<dbReference type="EMBL" id="MHNY01000038">
    <property type="protein sequence ID" value="OGZ54804.1"/>
    <property type="molecule type" value="Genomic_DNA"/>
</dbReference>
<dbReference type="Proteomes" id="UP000178186">
    <property type="component" value="Unassembled WGS sequence"/>
</dbReference>
<comment type="subcellular location">
    <subcellularLocation>
        <location evidence="5 7">Cytoplasm</location>
    </subcellularLocation>
</comment>
<dbReference type="AlphaFoldDB" id="A0A1G2GX70"/>